<dbReference type="InterPro" id="IPR025405">
    <property type="entry name" value="DUF4131"/>
</dbReference>
<feature type="transmembrane region" description="Helical" evidence="6">
    <location>
        <begin position="13"/>
        <end position="31"/>
    </location>
</feature>
<feature type="transmembrane region" description="Helical" evidence="6">
    <location>
        <begin position="312"/>
        <end position="343"/>
    </location>
</feature>
<proteinExistence type="predicted"/>
<evidence type="ECO:0000256" key="3">
    <source>
        <dbReference type="ARBA" id="ARBA00022692"/>
    </source>
</evidence>
<evidence type="ECO:0000256" key="2">
    <source>
        <dbReference type="ARBA" id="ARBA00022475"/>
    </source>
</evidence>
<keyword evidence="3 6" id="KW-0812">Transmembrane</keyword>
<dbReference type="PANTHER" id="PTHR30619:SF1">
    <property type="entry name" value="RECOMBINATION PROTEIN 2"/>
    <property type="match status" value="1"/>
</dbReference>
<dbReference type="Pfam" id="PF03772">
    <property type="entry name" value="Competence"/>
    <property type="match status" value="1"/>
</dbReference>
<gene>
    <name evidence="9" type="ORF">AVDCRST_MAG44-3</name>
</gene>
<evidence type="ECO:0000259" key="7">
    <source>
        <dbReference type="Pfam" id="PF03772"/>
    </source>
</evidence>
<dbReference type="Pfam" id="PF13567">
    <property type="entry name" value="DUF4131"/>
    <property type="match status" value="1"/>
</dbReference>
<feature type="domain" description="ComEC/Rec2-related protein" evidence="7">
    <location>
        <begin position="223"/>
        <end position="346"/>
    </location>
</feature>
<protein>
    <submittedName>
        <fullName evidence="9">DNA internalization-related competence protein ComEC/Rec2</fullName>
    </submittedName>
</protein>
<feature type="domain" description="DUF4131" evidence="8">
    <location>
        <begin position="38"/>
        <end position="185"/>
    </location>
</feature>
<dbReference type="AlphaFoldDB" id="A0A6J4S1C2"/>
<evidence type="ECO:0000256" key="4">
    <source>
        <dbReference type="ARBA" id="ARBA00022989"/>
    </source>
</evidence>
<keyword evidence="5 6" id="KW-0472">Membrane</keyword>
<dbReference type="InterPro" id="IPR052159">
    <property type="entry name" value="Competence_DNA_uptake"/>
</dbReference>
<dbReference type="EMBL" id="CADCVY010000001">
    <property type="protein sequence ID" value="CAA9486922.1"/>
    <property type="molecule type" value="Genomic_DNA"/>
</dbReference>
<dbReference type="GO" id="GO:0005886">
    <property type="term" value="C:plasma membrane"/>
    <property type="evidence" value="ECO:0007669"/>
    <property type="project" value="UniProtKB-SubCell"/>
</dbReference>
<feature type="transmembrane region" description="Helical" evidence="6">
    <location>
        <begin position="38"/>
        <end position="56"/>
    </location>
</feature>
<reference evidence="9" key="1">
    <citation type="submission" date="2020-02" db="EMBL/GenBank/DDBJ databases">
        <authorList>
            <person name="Meier V. D."/>
        </authorList>
    </citation>
    <scope>NUCLEOTIDE SEQUENCE</scope>
    <source>
        <strain evidence="9">AVDCRST_MAG44</strain>
    </source>
</reference>
<dbReference type="PANTHER" id="PTHR30619">
    <property type="entry name" value="DNA INTERNALIZATION/COMPETENCE PROTEIN COMEC/REC2"/>
    <property type="match status" value="1"/>
</dbReference>
<evidence type="ECO:0000256" key="1">
    <source>
        <dbReference type="ARBA" id="ARBA00004651"/>
    </source>
</evidence>
<feature type="transmembrane region" description="Helical" evidence="6">
    <location>
        <begin position="62"/>
        <end position="81"/>
    </location>
</feature>
<keyword evidence="2" id="KW-1003">Cell membrane</keyword>
<organism evidence="9">
    <name type="scientific">uncultured Sphingomonas sp</name>
    <dbReference type="NCBI Taxonomy" id="158754"/>
    <lineage>
        <taxon>Bacteria</taxon>
        <taxon>Pseudomonadati</taxon>
        <taxon>Pseudomonadota</taxon>
        <taxon>Alphaproteobacteria</taxon>
        <taxon>Sphingomonadales</taxon>
        <taxon>Sphingomonadaceae</taxon>
        <taxon>Sphingomonas</taxon>
        <taxon>environmental samples</taxon>
    </lineage>
</organism>
<evidence type="ECO:0000313" key="9">
    <source>
        <dbReference type="EMBL" id="CAA9486922.1"/>
    </source>
</evidence>
<evidence type="ECO:0000259" key="8">
    <source>
        <dbReference type="Pfam" id="PF13567"/>
    </source>
</evidence>
<feature type="transmembrane region" description="Helical" evidence="6">
    <location>
        <begin position="247"/>
        <end position="270"/>
    </location>
</feature>
<dbReference type="InterPro" id="IPR004477">
    <property type="entry name" value="ComEC_N"/>
</dbReference>
<name>A0A6J4S1C2_9SPHN</name>
<accession>A0A6J4S1C2</accession>
<evidence type="ECO:0000256" key="5">
    <source>
        <dbReference type="ARBA" id="ARBA00023136"/>
    </source>
</evidence>
<sequence>MLGRLLGAERGQLPPWVVVGFGSGIAAWFMLGGQSKWAGFLCIAVALALAGFTVGTGRAGRALGWFALAAGLGCALVWARAEWVRAPRLERPLVTEVTGRVVAIDHLAAKQTVRLLIRTEQSSLPPRVRVSVAEKDAPKDLPTGARVQVRARLAPPPPMALPGTYDFSRDAWFKQIGAVGKGLGPPTVLTPAREQGLERTRSRLRTHIASSLPDRPAGIAIALATGDQNSVVQEDAEAMRRSGLTHLLSVSGLHIAAAVAAAMLLTLKLLALSERLALRFNLVLVAAGAGALAGVGYTLLTGAQVPTVRSCVAALLVLAGIALGRDAISIGLIAAGALVVLLLRPGGAGQSQLPDELCGRDGNRCAAFDRLDATTAPAPRRGAAEPGGALAVGHGADRACSGSRADSAGLVPFPPGWALRRCREHCRHSTDDLCDHAAGSGRVIARQRRSLALRCGRCAARRSMPCWRWRTWWRRAAAQLQ</sequence>
<keyword evidence="4 6" id="KW-1133">Transmembrane helix</keyword>
<comment type="subcellular location">
    <subcellularLocation>
        <location evidence="1">Cell membrane</location>
        <topology evidence="1">Multi-pass membrane protein</topology>
    </subcellularLocation>
</comment>
<feature type="transmembrane region" description="Helical" evidence="6">
    <location>
        <begin position="276"/>
        <end position="300"/>
    </location>
</feature>
<evidence type="ECO:0000256" key="6">
    <source>
        <dbReference type="SAM" id="Phobius"/>
    </source>
</evidence>